<proteinExistence type="predicted"/>
<dbReference type="Proteomes" id="UP000011721">
    <property type="component" value="Chromosome"/>
</dbReference>
<gene>
    <name evidence="1" type="ordered locus">UWK_01006</name>
</gene>
<dbReference type="AlphaFoldDB" id="M1P269"/>
<dbReference type="InterPro" id="IPR036291">
    <property type="entry name" value="NAD(P)-bd_dom_sf"/>
</dbReference>
<dbReference type="Gene3D" id="3.40.50.720">
    <property type="entry name" value="NAD(P)-binding Rossmann-like Domain"/>
    <property type="match status" value="1"/>
</dbReference>
<keyword evidence="2" id="KW-1185">Reference proteome</keyword>
<dbReference type="GO" id="GO:0016491">
    <property type="term" value="F:oxidoreductase activity"/>
    <property type="evidence" value="ECO:0007669"/>
    <property type="project" value="TreeGrafter"/>
</dbReference>
<dbReference type="SUPFAM" id="SSF51735">
    <property type="entry name" value="NAD(P)-binding Rossmann-fold domains"/>
    <property type="match status" value="1"/>
</dbReference>
<accession>M1P269</accession>
<dbReference type="Pfam" id="PF00106">
    <property type="entry name" value="adh_short"/>
    <property type="match status" value="1"/>
</dbReference>
<dbReference type="CDD" id="cd05374">
    <property type="entry name" value="17beta-HSD-like_SDR_c"/>
    <property type="match status" value="1"/>
</dbReference>
<dbReference type="InterPro" id="IPR002347">
    <property type="entry name" value="SDR_fam"/>
</dbReference>
<dbReference type="PANTHER" id="PTHR43313:SF1">
    <property type="entry name" value="3BETA-HYDROXYSTEROID DEHYDROGENASE DHS-16"/>
    <property type="match status" value="1"/>
</dbReference>
<dbReference type="PANTHER" id="PTHR43313">
    <property type="entry name" value="SHORT-CHAIN DEHYDROGENASE/REDUCTASE FAMILY 9C"/>
    <property type="match status" value="1"/>
</dbReference>
<name>M1P269_DESSD</name>
<dbReference type="PRINTS" id="PR00081">
    <property type="entry name" value="GDHRDH"/>
</dbReference>
<sequence>MKTVLVTAAGSGIGQATALELDKLGFKVFAGVRKKEHGEKLSQIASSNLEAVILDVTQTNDITDLKEKLRVSLGNKGLYALVNVAGIADFGPIEALSIDRFRQIFDVNLFGTLELTQAMLPFIRKSKGRIVNVGSVGAHTTIPFGVTICASKHALESLNSGLRIELKPWGIDVIAVDPSSIATPAANRMLDQAKETIGKMTMEQRELYAEPLLSMAESMHKQEMTGAAPETVGKVIAKALLATKPRTRYPVGPNSKKIILLSRLLPDRLFDRLKLKMVGIKMKV</sequence>
<dbReference type="OrthoDB" id="5334159at2"/>
<evidence type="ECO:0000313" key="2">
    <source>
        <dbReference type="Proteomes" id="UP000011721"/>
    </source>
</evidence>
<protein>
    <recommendedName>
        <fullName evidence="3">Short-chain alcohol dehydrogenase</fullName>
    </recommendedName>
</protein>
<dbReference type="EMBL" id="CP003985">
    <property type="protein sequence ID" value="AGF77578.1"/>
    <property type="molecule type" value="Genomic_DNA"/>
</dbReference>
<reference evidence="2" key="1">
    <citation type="journal article" date="2013" name="Stand. Genomic Sci.">
        <title>Complete genome sequence of Desulfocapsa sulfexigens, a marine deltaproteobacterium specialized in disproportionating inorganic sulfur compounds.</title>
        <authorList>
            <person name="Finster K.W."/>
            <person name="Kjeldsen K.U."/>
            <person name="Kube M."/>
            <person name="Reinhardt R."/>
            <person name="Mussmann M."/>
            <person name="Amann R."/>
            <person name="Schreiber L."/>
        </authorList>
    </citation>
    <scope>NUCLEOTIDE SEQUENCE [LARGE SCALE GENOMIC DNA]</scope>
    <source>
        <strain evidence="2">DSM 10523 / SB164P1</strain>
    </source>
</reference>
<organism evidence="1 2">
    <name type="scientific">Desulfocapsa sulfexigens (strain DSM 10523 / SB164P1)</name>
    <dbReference type="NCBI Taxonomy" id="1167006"/>
    <lineage>
        <taxon>Bacteria</taxon>
        <taxon>Pseudomonadati</taxon>
        <taxon>Thermodesulfobacteriota</taxon>
        <taxon>Desulfobulbia</taxon>
        <taxon>Desulfobulbales</taxon>
        <taxon>Desulfocapsaceae</taxon>
        <taxon>Desulfocapsa</taxon>
    </lineage>
</organism>
<dbReference type="GO" id="GO:0008202">
    <property type="term" value="P:steroid metabolic process"/>
    <property type="evidence" value="ECO:0007669"/>
    <property type="project" value="TreeGrafter"/>
</dbReference>
<dbReference type="eggNOG" id="COG1028">
    <property type="taxonomic scope" value="Bacteria"/>
</dbReference>
<evidence type="ECO:0008006" key="3">
    <source>
        <dbReference type="Google" id="ProtNLM"/>
    </source>
</evidence>
<dbReference type="STRING" id="1167006.UWK_01006"/>
<dbReference type="KEGG" id="dsf:UWK_01006"/>
<evidence type="ECO:0000313" key="1">
    <source>
        <dbReference type="EMBL" id="AGF77578.1"/>
    </source>
</evidence>
<dbReference type="RefSeq" id="WP_015403274.1">
    <property type="nucleotide sequence ID" value="NC_020304.1"/>
</dbReference>
<dbReference type="HOGENOM" id="CLU_010194_2_0_7"/>